<comment type="caution">
    <text evidence="2">The sequence shown here is derived from an EMBL/GenBank/DDBJ whole genome shotgun (WGS) entry which is preliminary data.</text>
</comment>
<name>A0A0V1I3Q7_9BILA</name>
<proteinExistence type="predicted"/>
<keyword evidence="3" id="KW-1185">Reference proteome</keyword>
<reference evidence="2 3" key="1">
    <citation type="submission" date="2015-01" db="EMBL/GenBank/DDBJ databases">
        <title>Evolution of Trichinella species and genotypes.</title>
        <authorList>
            <person name="Korhonen P.K."/>
            <person name="Edoardo P."/>
            <person name="Giuseppe L.R."/>
            <person name="Gasser R.B."/>
        </authorList>
    </citation>
    <scope>NUCLEOTIDE SEQUENCE [LARGE SCALE GENOMIC DNA]</scope>
    <source>
        <strain evidence="2">ISS1029</strain>
    </source>
</reference>
<evidence type="ECO:0000256" key="1">
    <source>
        <dbReference type="SAM" id="MobiDB-lite"/>
    </source>
</evidence>
<protein>
    <submittedName>
        <fullName evidence="2">Uncharacterized protein</fullName>
    </submittedName>
</protein>
<dbReference type="AlphaFoldDB" id="A0A0V1I3Q7"/>
<evidence type="ECO:0000313" key="2">
    <source>
        <dbReference type="EMBL" id="KRZ17513.1"/>
    </source>
</evidence>
<evidence type="ECO:0000313" key="3">
    <source>
        <dbReference type="Proteomes" id="UP000055024"/>
    </source>
</evidence>
<dbReference type="OrthoDB" id="5978043at2759"/>
<sequence length="91" mass="10429">MVKQRDKLKSRESTHLFTQRKEQPALTVAEFIGYLCRLAQDCNFVDVEKMLCDHLVCGLRDDEAVRLGLFSKKSLSFQMVQEETVSAEAAF</sequence>
<dbReference type="Proteomes" id="UP000055024">
    <property type="component" value="Unassembled WGS sequence"/>
</dbReference>
<accession>A0A0V1I3Q7</accession>
<organism evidence="2 3">
    <name type="scientific">Trichinella zimbabwensis</name>
    <dbReference type="NCBI Taxonomy" id="268475"/>
    <lineage>
        <taxon>Eukaryota</taxon>
        <taxon>Metazoa</taxon>
        <taxon>Ecdysozoa</taxon>
        <taxon>Nematoda</taxon>
        <taxon>Enoplea</taxon>
        <taxon>Dorylaimia</taxon>
        <taxon>Trichinellida</taxon>
        <taxon>Trichinellidae</taxon>
        <taxon>Trichinella</taxon>
    </lineage>
</organism>
<feature type="region of interest" description="Disordered" evidence="1">
    <location>
        <begin position="1"/>
        <end position="20"/>
    </location>
</feature>
<dbReference type="EMBL" id="JYDP01000006">
    <property type="protein sequence ID" value="KRZ17513.1"/>
    <property type="molecule type" value="Genomic_DNA"/>
</dbReference>
<gene>
    <name evidence="2" type="ORF">T11_4674</name>
</gene>